<proteinExistence type="predicted"/>
<dbReference type="AlphaFoldDB" id="A0A9N8K074"/>
<gene>
    <name evidence="1" type="ORF">AWRI4619_LOCUS9317</name>
</gene>
<name>A0A9N8K074_9PEZI</name>
<organism evidence="1 2">
    <name type="scientific">Aureobasidium vineae</name>
    <dbReference type="NCBI Taxonomy" id="2773715"/>
    <lineage>
        <taxon>Eukaryota</taxon>
        <taxon>Fungi</taxon>
        <taxon>Dikarya</taxon>
        <taxon>Ascomycota</taxon>
        <taxon>Pezizomycotina</taxon>
        <taxon>Dothideomycetes</taxon>
        <taxon>Dothideomycetidae</taxon>
        <taxon>Dothideales</taxon>
        <taxon>Saccotheciaceae</taxon>
        <taxon>Aureobasidium</taxon>
    </lineage>
</organism>
<protein>
    <submittedName>
        <fullName evidence="1">Uncharacterized protein</fullName>
    </submittedName>
</protein>
<evidence type="ECO:0000313" key="1">
    <source>
        <dbReference type="EMBL" id="CAD0096515.1"/>
    </source>
</evidence>
<sequence>MPMTLTSIVANCNIIRFTLNQVDSALAKNFQPTGDWYEELVEQSDGIKIGCTGTLSMLENHVTDLLNVAGLDVSLKVQKVSRVDKSKALYNESEMKELFEQLKNYITLLNTILSNMQRPVGLVQRVTTDTDYIIAKCKTIP</sequence>
<comment type="caution">
    <text evidence="1">The sequence shown here is derived from an EMBL/GenBank/DDBJ whole genome shotgun (WGS) entry which is preliminary data.</text>
</comment>
<dbReference type="Proteomes" id="UP000716446">
    <property type="component" value="Unassembled WGS sequence"/>
</dbReference>
<dbReference type="EMBL" id="CAIJEN010000017">
    <property type="protein sequence ID" value="CAD0096515.1"/>
    <property type="molecule type" value="Genomic_DNA"/>
</dbReference>
<keyword evidence="2" id="KW-1185">Reference proteome</keyword>
<accession>A0A9N8K074</accession>
<evidence type="ECO:0000313" key="2">
    <source>
        <dbReference type="Proteomes" id="UP000716446"/>
    </source>
</evidence>
<reference evidence="1" key="1">
    <citation type="submission" date="2020-06" db="EMBL/GenBank/DDBJ databases">
        <authorList>
            <person name="Onetto C."/>
        </authorList>
    </citation>
    <scope>NUCLEOTIDE SEQUENCE</scope>
</reference>